<dbReference type="RefSeq" id="WP_074673642.1">
    <property type="nucleotide sequence ID" value="NZ_FNTB01000001.1"/>
</dbReference>
<dbReference type="SUPFAM" id="SSF51735">
    <property type="entry name" value="NAD(P)-binding Rossmann-fold domains"/>
    <property type="match status" value="1"/>
</dbReference>
<accession>A0A1H4RL79</accession>
<dbReference type="Pfam" id="PF10728">
    <property type="entry name" value="DUF2520"/>
    <property type="match status" value="1"/>
</dbReference>
<dbReference type="PANTHER" id="PTHR40459:SF1">
    <property type="entry name" value="CONSERVED HYPOTHETICAL ALANINE AND LEUCINE RICH PROTEIN"/>
    <property type="match status" value="1"/>
</dbReference>
<name>A0A1H4RL79_9FLAO</name>
<dbReference type="InterPro" id="IPR008927">
    <property type="entry name" value="6-PGluconate_DH-like_C_sf"/>
</dbReference>
<dbReference type="EMBL" id="FNTB01000001">
    <property type="protein sequence ID" value="SEC32578.1"/>
    <property type="molecule type" value="Genomic_DNA"/>
</dbReference>
<gene>
    <name evidence="2" type="ORF">SAMN05192540_2897</name>
</gene>
<dbReference type="OrthoDB" id="9810755at2"/>
<dbReference type="SUPFAM" id="SSF48179">
    <property type="entry name" value="6-phosphogluconate dehydrogenase C-terminal domain-like"/>
    <property type="match status" value="1"/>
</dbReference>
<proteinExistence type="predicted"/>
<evidence type="ECO:0000313" key="2">
    <source>
        <dbReference type="EMBL" id="SEC32578.1"/>
    </source>
</evidence>
<dbReference type="InterPro" id="IPR037108">
    <property type="entry name" value="TM1727-like_C_sf"/>
</dbReference>
<sequence>MISVVIVGTGNVAQNLYYALQQTDGVNIKQVVGRNSTHLEFVKDKLLVNTDFTNIPNADIYLLAISDDAIGTVTSFFKDKNGLVAHTSGATSIAVLNEVKRPGIFYPLQTFTKGKIISFTSIPICIEANTKTDMELLTDLGKTLSNTVVEINSQQRKTLHVAAVFVNNFTNYLYTLGAEICEEHQIDFNLLKPLITETATKLNDLSPLQAQTGPAKRGDQKTLHNHLQLLKNKHQRELYTLLSNAIKEKHGKEL</sequence>
<protein>
    <submittedName>
        <fullName evidence="2">Predicted oxidoreductase, contains short-chain dehydrogenase (SDR) and DUF2520 domains</fullName>
    </submittedName>
</protein>
<dbReference type="AlphaFoldDB" id="A0A1H4RL79"/>
<dbReference type="Gene3D" id="1.10.1040.20">
    <property type="entry name" value="ProC-like, C-terminal domain"/>
    <property type="match status" value="1"/>
</dbReference>
<dbReference type="Proteomes" id="UP000183038">
    <property type="component" value="Unassembled WGS sequence"/>
</dbReference>
<dbReference type="InterPro" id="IPR018931">
    <property type="entry name" value="DUF2520"/>
</dbReference>
<dbReference type="PANTHER" id="PTHR40459">
    <property type="entry name" value="CONSERVED HYPOTHETICAL ALANINE AND LEUCINE RICH PROTEIN"/>
    <property type="match status" value="1"/>
</dbReference>
<dbReference type="InterPro" id="IPR036291">
    <property type="entry name" value="NAD(P)-bd_dom_sf"/>
</dbReference>
<reference evidence="2 3" key="1">
    <citation type="submission" date="2016-10" db="EMBL/GenBank/DDBJ databases">
        <authorList>
            <person name="de Groot N.N."/>
        </authorList>
    </citation>
    <scope>NUCLEOTIDE SEQUENCE [LARGE SCALE GENOMIC DNA]</scope>
    <source>
        <strain evidence="2 3">MAR_2009_71</strain>
    </source>
</reference>
<organism evidence="2 3">
    <name type="scientific">Maribacter dokdonensis</name>
    <dbReference type="NCBI Taxonomy" id="320912"/>
    <lineage>
        <taxon>Bacteria</taxon>
        <taxon>Pseudomonadati</taxon>
        <taxon>Bacteroidota</taxon>
        <taxon>Flavobacteriia</taxon>
        <taxon>Flavobacteriales</taxon>
        <taxon>Flavobacteriaceae</taxon>
        <taxon>Maribacter</taxon>
    </lineage>
</organism>
<evidence type="ECO:0000313" key="3">
    <source>
        <dbReference type="Proteomes" id="UP000183038"/>
    </source>
</evidence>
<dbReference type="Gene3D" id="3.40.50.720">
    <property type="entry name" value="NAD(P)-binding Rossmann-like Domain"/>
    <property type="match status" value="1"/>
</dbReference>
<feature type="domain" description="DUF2520" evidence="1">
    <location>
        <begin position="122"/>
        <end position="245"/>
    </location>
</feature>
<evidence type="ECO:0000259" key="1">
    <source>
        <dbReference type="Pfam" id="PF10728"/>
    </source>
</evidence>